<keyword evidence="1" id="KW-0472">Membrane</keyword>
<feature type="transmembrane region" description="Helical" evidence="1">
    <location>
        <begin position="87"/>
        <end position="105"/>
    </location>
</feature>
<keyword evidence="3" id="KW-1185">Reference proteome</keyword>
<evidence type="ECO:0008006" key="4">
    <source>
        <dbReference type="Google" id="ProtNLM"/>
    </source>
</evidence>
<dbReference type="RefSeq" id="WP_194114191.1">
    <property type="nucleotide sequence ID" value="NZ_JADFFL010000016.1"/>
</dbReference>
<keyword evidence="1" id="KW-0812">Transmembrane</keyword>
<accession>A0A929L1X0</accession>
<evidence type="ECO:0000313" key="2">
    <source>
        <dbReference type="EMBL" id="MBE9664682.1"/>
    </source>
</evidence>
<comment type="caution">
    <text evidence="2">The sequence shown here is derived from an EMBL/GenBank/DDBJ whole genome shotgun (WGS) entry which is preliminary data.</text>
</comment>
<reference evidence="2" key="1">
    <citation type="submission" date="2020-10" db="EMBL/GenBank/DDBJ databases">
        <title>Mucilaginibacter mali sp. nov., isolated from rhizosphere soil of apple orchard.</title>
        <authorList>
            <person name="Lee J.-S."/>
            <person name="Kim H.S."/>
            <person name="Kim J.-S."/>
        </authorList>
    </citation>
    <scope>NUCLEOTIDE SEQUENCE</scope>
    <source>
        <strain evidence="2">KCTC 22746</strain>
    </source>
</reference>
<name>A0A929L1X0_9SPHI</name>
<protein>
    <recommendedName>
        <fullName evidence="4">Zinc ribbon family protein</fullName>
    </recommendedName>
</protein>
<dbReference type="AlphaFoldDB" id="A0A929L1X0"/>
<gene>
    <name evidence="2" type="ORF">IRJ16_22580</name>
</gene>
<dbReference type="Proteomes" id="UP000622475">
    <property type="component" value="Unassembled WGS sequence"/>
</dbReference>
<dbReference type="EMBL" id="JADFFL010000016">
    <property type="protein sequence ID" value="MBE9664682.1"/>
    <property type="molecule type" value="Genomic_DNA"/>
</dbReference>
<keyword evidence="1" id="KW-1133">Transmembrane helix</keyword>
<sequence>MTVYATKLAKLKVEPIENECAKCGTVHTMDMHVFQKYRTVLGMPLFPTNKTGVALCTHCMTASKRRQMTPDLIKAFNKVKSQTHMPLWTWAGSLLIGMVIAYSLYFHI</sequence>
<evidence type="ECO:0000256" key="1">
    <source>
        <dbReference type="SAM" id="Phobius"/>
    </source>
</evidence>
<evidence type="ECO:0000313" key="3">
    <source>
        <dbReference type="Proteomes" id="UP000622475"/>
    </source>
</evidence>
<organism evidence="2 3">
    <name type="scientific">Mucilaginibacter myungsuensis</name>
    <dbReference type="NCBI Taxonomy" id="649104"/>
    <lineage>
        <taxon>Bacteria</taxon>
        <taxon>Pseudomonadati</taxon>
        <taxon>Bacteroidota</taxon>
        <taxon>Sphingobacteriia</taxon>
        <taxon>Sphingobacteriales</taxon>
        <taxon>Sphingobacteriaceae</taxon>
        <taxon>Mucilaginibacter</taxon>
    </lineage>
</organism>
<proteinExistence type="predicted"/>